<dbReference type="Gene3D" id="3.30.160.70">
    <property type="entry name" value="Methylated DNA-protein cysteine methyltransferase domain"/>
    <property type="match status" value="1"/>
</dbReference>
<dbReference type="EC" id="2.1.1.63" evidence="8"/>
<feature type="domain" description="Methylated-DNA-[protein]-cysteine S-methyltransferase DNA binding" evidence="9">
    <location>
        <begin position="72"/>
        <end position="151"/>
    </location>
</feature>
<comment type="caution">
    <text evidence="11">The sequence shown here is derived from an EMBL/GenBank/DDBJ whole genome shotgun (WGS) entry which is preliminary data.</text>
</comment>
<evidence type="ECO:0000256" key="7">
    <source>
        <dbReference type="ARBA" id="ARBA00049348"/>
    </source>
</evidence>
<dbReference type="InterPro" id="IPR014048">
    <property type="entry name" value="MethylDNA_cys_MeTrfase_DNA-bd"/>
</dbReference>
<keyword evidence="12" id="KW-1185">Reference proteome</keyword>
<dbReference type="Pfam" id="PF02870">
    <property type="entry name" value="Methyltransf_1N"/>
    <property type="match status" value="1"/>
</dbReference>
<dbReference type="EMBL" id="BAAANY010000038">
    <property type="protein sequence ID" value="GAA1712916.1"/>
    <property type="molecule type" value="Genomic_DNA"/>
</dbReference>
<evidence type="ECO:0000256" key="3">
    <source>
        <dbReference type="ARBA" id="ARBA00022603"/>
    </source>
</evidence>
<keyword evidence="4 8" id="KW-0808">Transferase</keyword>
<sequence>MGWTTLPSPIGAFGVIADENVVRGASFGGRIPAGVPRAGGQLLLDRAVAQLRSYFAGELLDFDLPLSLAGSDFELKVWEVLRRIPYGQTVTYGWVAAQAGDPLAARAVGTACNHNPIPVIVPCHRVVGANKTLVGFGGGLPRKRWLLEHEARVDMERAFAF</sequence>
<evidence type="ECO:0000256" key="2">
    <source>
        <dbReference type="ARBA" id="ARBA00022490"/>
    </source>
</evidence>
<dbReference type="InterPro" id="IPR001497">
    <property type="entry name" value="MethylDNA_cys_MeTrfase_AS"/>
</dbReference>
<evidence type="ECO:0000313" key="11">
    <source>
        <dbReference type="EMBL" id="GAA1712916.1"/>
    </source>
</evidence>
<dbReference type="SUPFAM" id="SSF53155">
    <property type="entry name" value="Methylated DNA-protein cysteine methyltransferase domain"/>
    <property type="match status" value="1"/>
</dbReference>
<keyword evidence="3 8" id="KW-0489">Methyltransferase</keyword>
<dbReference type="NCBIfam" id="TIGR00589">
    <property type="entry name" value="ogt"/>
    <property type="match status" value="1"/>
</dbReference>
<keyword evidence="2 8" id="KW-0963">Cytoplasm</keyword>
<keyword evidence="6 8" id="KW-0234">DNA repair</keyword>
<dbReference type="InterPro" id="IPR036631">
    <property type="entry name" value="MGMT_N_sf"/>
</dbReference>
<dbReference type="HAMAP" id="MF_00772">
    <property type="entry name" value="OGT"/>
    <property type="match status" value="1"/>
</dbReference>
<keyword evidence="5 8" id="KW-0227">DNA damage</keyword>
<evidence type="ECO:0000256" key="5">
    <source>
        <dbReference type="ARBA" id="ARBA00022763"/>
    </source>
</evidence>
<evidence type="ECO:0000259" key="10">
    <source>
        <dbReference type="Pfam" id="PF02870"/>
    </source>
</evidence>
<dbReference type="PANTHER" id="PTHR10815:SF13">
    <property type="entry name" value="METHYLATED-DNA--PROTEIN-CYSTEINE METHYLTRANSFERASE"/>
    <property type="match status" value="1"/>
</dbReference>
<evidence type="ECO:0000313" key="12">
    <source>
        <dbReference type="Proteomes" id="UP001500618"/>
    </source>
</evidence>
<dbReference type="SUPFAM" id="SSF46767">
    <property type="entry name" value="Methylated DNA-protein cysteine methyltransferase, C-terminal domain"/>
    <property type="match status" value="1"/>
</dbReference>
<dbReference type="Pfam" id="PF01035">
    <property type="entry name" value="DNA_binding_1"/>
    <property type="match status" value="1"/>
</dbReference>
<evidence type="ECO:0000256" key="6">
    <source>
        <dbReference type="ARBA" id="ARBA00023204"/>
    </source>
</evidence>
<accession>A0ABN2IVY6</accession>
<evidence type="ECO:0000256" key="4">
    <source>
        <dbReference type="ARBA" id="ARBA00022679"/>
    </source>
</evidence>
<feature type="active site" description="Nucleophile; methyl group acceptor" evidence="8">
    <location>
        <position position="123"/>
    </location>
</feature>
<name>A0ABN2IVY6_9ACTN</name>
<feature type="domain" description="Methylguanine DNA methyltransferase ribonuclease-like" evidence="10">
    <location>
        <begin position="3"/>
        <end position="68"/>
    </location>
</feature>
<dbReference type="RefSeq" id="WP_163573565.1">
    <property type="nucleotide sequence ID" value="NZ_BAAANY010000038.1"/>
</dbReference>
<evidence type="ECO:0000259" key="9">
    <source>
        <dbReference type="Pfam" id="PF01035"/>
    </source>
</evidence>
<dbReference type="CDD" id="cd06445">
    <property type="entry name" value="ATase"/>
    <property type="match status" value="1"/>
</dbReference>
<dbReference type="InterPro" id="IPR036217">
    <property type="entry name" value="MethylDNA_cys_MeTrfase_DNAb"/>
</dbReference>
<evidence type="ECO:0000256" key="8">
    <source>
        <dbReference type="HAMAP-Rule" id="MF_00772"/>
    </source>
</evidence>
<dbReference type="InterPro" id="IPR008332">
    <property type="entry name" value="MethylG_MeTrfase_N"/>
</dbReference>
<comment type="similarity">
    <text evidence="8">Belongs to the MGMT family.</text>
</comment>
<comment type="miscellaneous">
    <text evidence="8">This enzyme catalyzes only one turnover and therefore is not strictly catalytic. According to one definition, an enzyme is a biocatalyst that acts repeatedly and over many reaction cycles.</text>
</comment>
<gene>
    <name evidence="11" type="ORF">GCM10009765_72500</name>
</gene>
<dbReference type="InterPro" id="IPR023546">
    <property type="entry name" value="MGMT"/>
</dbReference>
<comment type="subcellular location">
    <subcellularLocation>
        <location evidence="8">Cytoplasm</location>
    </subcellularLocation>
</comment>
<protein>
    <recommendedName>
        <fullName evidence="8">Methylated-DNA--protein-cysteine methyltransferase</fullName>
        <ecNumber evidence="8">2.1.1.63</ecNumber>
    </recommendedName>
    <alternativeName>
        <fullName evidence="8">6-O-methylguanine-DNA methyltransferase</fullName>
        <shortName evidence="8">MGMT</shortName>
    </alternativeName>
    <alternativeName>
        <fullName evidence="8">O-6-methylguanine-DNA-alkyltransferase</fullName>
    </alternativeName>
</protein>
<dbReference type="Gene3D" id="1.10.10.10">
    <property type="entry name" value="Winged helix-like DNA-binding domain superfamily/Winged helix DNA-binding domain"/>
    <property type="match status" value="1"/>
</dbReference>
<proteinExistence type="inferred from homology"/>
<dbReference type="InterPro" id="IPR036388">
    <property type="entry name" value="WH-like_DNA-bd_sf"/>
</dbReference>
<comment type="catalytic activity">
    <reaction evidence="7 8">
        <text>a 6-O-methyl-2'-deoxyguanosine in DNA + L-cysteinyl-[protein] = S-methyl-L-cysteinyl-[protein] + a 2'-deoxyguanosine in DNA</text>
        <dbReference type="Rhea" id="RHEA:24000"/>
        <dbReference type="Rhea" id="RHEA-COMP:10131"/>
        <dbReference type="Rhea" id="RHEA-COMP:10132"/>
        <dbReference type="Rhea" id="RHEA-COMP:11367"/>
        <dbReference type="Rhea" id="RHEA-COMP:11368"/>
        <dbReference type="ChEBI" id="CHEBI:29950"/>
        <dbReference type="ChEBI" id="CHEBI:82612"/>
        <dbReference type="ChEBI" id="CHEBI:85445"/>
        <dbReference type="ChEBI" id="CHEBI:85448"/>
        <dbReference type="EC" id="2.1.1.63"/>
    </reaction>
</comment>
<reference evidence="11 12" key="1">
    <citation type="journal article" date="2019" name="Int. J. Syst. Evol. Microbiol.">
        <title>The Global Catalogue of Microorganisms (GCM) 10K type strain sequencing project: providing services to taxonomists for standard genome sequencing and annotation.</title>
        <authorList>
            <consortium name="The Broad Institute Genomics Platform"/>
            <consortium name="The Broad Institute Genome Sequencing Center for Infectious Disease"/>
            <person name="Wu L."/>
            <person name="Ma J."/>
        </authorList>
    </citation>
    <scope>NUCLEOTIDE SEQUENCE [LARGE SCALE GENOMIC DNA]</scope>
    <source>
        <strain evidence="11 12">JCM 14718</strain>
    </source>
</reference>
<dbReference type="PROSITE" id="PS00374">
    <property type="entry name" value="MGMT"/>
    <property type="match status" value="1"/>
</dbReference>
<dbReference type="PANTHER" id="PTHR10815">
    <property type="entry name" value="METHYLATED-DNA--PROTEIN-CYSTEINE METHYLTRANSFERASE"/>
    <property type="match status" value="1"/>
</dbReference>
<comment type="catalytic activity">
    <reaction evidence="1 8">
        <text>a 4-O-methyl-thymidine in DNA + L-cysteinyl-[protein] = a thymidine in DNA + S-methyl-L-cysteinyl-[protein]</text>
        <dbReference type="Rhea" id="RHEA:53428"/>
        <dbReference type="Rhea" id="RHEA-COMP:10131"/>
        <dbReference type="Rhea" id="RHEA-COMP:10132"/>
        <dbReference type="Rhea" id="RHEA-COMP:13555"/>
        <dbReference type="Rhea" id="RHEA-COMP:13556"/>
        <dbReference type="ChEBI" id="CHEBI:29950"/>
        <dbReference type="ChEBI" id="CHEBI:82612"/>
        <dbReference type="ChEBI" id="CHEBI:137386"/>
        <dbReference type="ChEBI" id="CHEBI:137387"/>
        <dbReference type="EC" id="2.1.1.63"/>
    </reaction>
</comment>
<organism evidence="11 12">
    <name type="scientific">Fodinicola feengrottensis</name>
    <dbReference type="NCBI Taxonomy" id="435914"/>
    <lineage>
        <taxon>Bacteria</taxon>
        <taxon>Bacillati</taxon>
        <taxon>Actinomycetota</taxon>
        <taxon>Actinomycetes</taxon>
        <taxon>Mycobacteriales</taxon>
        <taxon>Fodinicola</taxon>
    </lineage>
</organism>
<comment type="function">
    <text evidence="8">Involved in the cellular defense against the biological effects of O6-methylguanine (O6-MeG) and O4-methylthymine (O4-MeT) in DNA. Repairs the methylated nucleobase in DNA by stoichiometrically transferring the methyl group to a cysteine residue in the enzyme. This is a suicide reaction: the enzyme is irreversibly inactivated.</text>
</comment>
<evidence type="ECO:0000256" key="1">
    <source>
        <dbReference type="ARBA" id="ARBA00001286"/>
    </source>
</evidence>
<dbReference type="Proteomes" id="UP001500618">
    <property type="component" value="Unassembled WGS sequence"/>
</dbReference>